<evidence type="ECO:0000313" key="2">
    <source>
        <dbReference type="EMBL" id="SNW00545.1"/>
    </source>
</evidence>
<keyword evidence="4" id="KW-1185">Reference proteome</keyword>
<reference evidence="2 3" key="2">
    <citation type="submission" date="2017-06" db="EMBL/GenBank/DDBJ databases">
        <authorList>
            <consortium name="Pathogen Informatics"/>
        </authorList>
    </citation>
    <scope>NUCLEOTIDE SEQUENCE [LARGE SCALE GENOMIC DNA]</scope>
    <source>
        <strain evidence="2 3">NCTC13833</strain>
    </source>
</reference>
<sequence length="95" mass="11664">MKYDFTKHLLEDLDYPLSLKKYERYLDHYEHNKGYVNDIHDLIRKLTLSIFGVTLNSDLSEDEYEEAATMYRNLKKYYLYLYEQRMSKLSLDDFE</sequence>
<organism evidence="2 3">
    <name type="scientific">Staphylococcus muscae</name>
    <dbReference type="NCBI Taxonomy" id="1294"/>
    <lineage>
        <taxon>Bacteria</taxon>
        <taxon>Bacillati</taxon>
        <taxon>Bacillota</taxon>
        <taxon>Bacilli</taxon>
        <taxon>Bacillales</taxon>
        <taxon>Staphylococcaceae</taxon>
        <taxon>Staphylococcus</taxon>
    </lineage>
</organism>
<accession>A0A240BY00</accession>
<protein>
    <submittedName>
        <fullName evidence="2">Hypothetical phage-related protein</fullName>
    </submittedName>
</protein>
<reference evidence="1" key="4">
    <citation type="submission" date="2024-05" db="EMBL/GenBank/DDBJ databases">
        <authorList>
            <person name="Sun Q."/>
            <person name="Sedlacek I."/>
        </authorList>
    </citation>
    <scope>NUCLEOTIDE SEQUENCE</scope>
    <source>
        <strain evidence="1">CCM 4175</strain>
    </source>
</reference>
<dbReference type="EMBL" id="LT906464">
    <property type="protein sequence ID" value="SNW00545.1"/>
    <property type="molecule type" value="Genomic_DNA"/>
</dbReference>
<name>A0A240BY00_9STAP</name>
<reference evidence="4" key="3">
    <citation type="journal article" date="2019" name="Int. J. Syst. Evol. Microbiol.">
        <title>The Global Catalogue of Microorganisms (GCM) 10K type strain sequencing project: providing services to taxonomists for standard genome sequencing and annotation.</title>
        <authorList>
            <consortium name="The Broad Institute Genomics Platform"/>
            <consortium name="The Broad Institute Genome Sequencing Center for Infectious Disease"/>
            <person name="Wu L."/>
            <person name="Ma J."/>
        </authorList>
    </citation>
    <scope>NUCLEOTIDE SEQUENCE [LARGE SCALE GENOMIC DNA]</scope>
    <source>
        <strain evidence="4">CCM 4175</strain>
    </source>
</reference>
<dbReference type="Proteomes" id="UP000243706">
    <property type="component" value="Chromosome 1"/>
</dbReference>
<gene>
    <name evidence="1" type="ORF">GCM10007183_17170</name>
    <name evidence="2" type="ORF">SAMEA4412661_00478</name>
</gene>
<dbReference type="AlphaFoldDB" id="A0A240BY00"/>
<evidence type="ECO:0000313" key="1">
    <source>
        <dbReference type="EMBL" id="GGA93514.1"/>
    </source>
</evidence>
<evidence type="ECO:0000313" key="4">
    <source>
        <dbReference type="Proteomes" id="UP000652995"/>
    </source>
</evidence>
<evidence type="ECO:0000313" key="3">
    <source>
        <dbReference type="Proteomes" id="UP000243706"/>
    </source>
</evidence>
<dbReference type="EMBL" id="BMCB01000010">
    <property type="protein sequence ID" value="GGA93514.1"/>
    <property type="molecule type" value="Genomic_DNA"/>
</dbReference>
<proteinExistence type="predicted"/>
<dbReference type="Proteomes" id="UP000652995">
    <property type="component" value="Unassembled WGS sequence"/>
</dbReference>
<reference evidence="1" key="1">
    <citation type="journal article" date="2014" name="Int. J. Syst. Evol. Microbiol.">
        <title>Complete genome of a new Firmicutes species belonging to the dominant human colonic microbiota ('Ruminococcus bicirculans') reveals two chromosomes and a selective capacity to utilize plant glucans.</title>
        <authorList>
            <consortium name="NISC Comparative Sequencing Program"/>
            <person name="Wegmann U."/>
            <person name="Louis P."/>
            <person name="Goesmann A."/>
            <person name="Henrissat B."/>
            <person name="Duncan S.H."/>
            <person name="Flint H.J."/>
        </authorList>
    </citation>
    <scope>NUCLEOTIDE SEQUENCE</scope>
    <source>
        <strain evidence="1">CCM 4175</strain>
    </source>
</reference>